<evidence type="ECO:0000313" key="11">
    <source>
        <dbReference type="EMBL" id="MDQ0302134.1"/>
    </source>
</evidence>
<gene>
    <name evidence="11" type="ORF">J2S75_001157</name>
</gene>
<proteinExistence type="inferred from homology"/>
<organism evidence="11 12">
    <name type="scientific">Ancylobacter polymorphus</name>
    <dbReference type="NCBI Taxonomy" id="223390"/>
    <lineage>
        <taxon>Bacteria</taxon>
        <taxon>Pseudomonadati</taxon>
        <taxon>Pseudomonadota</taxon>
        <taxon>Alphaproteobacteria</taxon>
        <taxon>Hyphomicrobiales</taxon>
        <taxon>Xanthobacteraceae</taxon>
        <taxon>Ancylobacter</taxon>
    </lineage>
</organism>
<protein>
    <recommendedName>
        <fullName evidence="10">Porin</fullName>
    </recommendedName>
</protein>
<keyword evidence="6 10" id="KW-0406">Ion transport</keyword>
<sequence>MGARAAALLALFCAFATPADAGEPPAPAYAARLLRACTAEGPGFVLIPETGTCLRIGGYLWAETYANSYTDYPAGNARAYWLSTFGFVTDARTQTDYGTLRSYTDVRLIWRGADPWGEALTDRADFQPYDMRIEFAGFTMGYHQSFFDFYANANVMGTDPVTIGDQTQISVLGYTWNLPAGFTARLALESSAERDNGILPVVAEGTASRTDDASGSPATRLPELVATFGQSGDWGDFQLSGALHQLAQAPVSERIGASTHVWGYALQAGVMFNLPTLGTGDTLYLQAAYADGATSYLGLIDPSGRLTAPDAFRRLDGSLVKVRGWSAVGQYLHNWNDRWNSAFFGGYGRFAVDDPLAQVTYGASAIDNVNVGANLSWTPAGPFTVTLQYDYNLYRADGFRPTAQGLPVAEQAASQLMLMFAATF</sequence>
<name>A0ABU0B986_9HYPH</name>
<evidence type="ECO:0000256" key="5">
    <source>
        <dbReference type="ARBA" id="ARBA00022729"/>
    </source>
</evidence>
<evidence type="ECO:0000256" key="3">
    <source>
        <dbReference type="ARBA" id="ARBA00022452"/>
    </source>
</evidence>
<keyword evidence="9 10" id="KW-0998">Cell outer membrane</keyword>
<dbReference type="Pfam" id="PF02530">
    <property type="entry name" value="Porin_2"/>
    <property type="match status" value="1"/>
</dbReference>
<feature type="signal peptide" evidence="10">
    <location>
        <begin position="1"/>
        <end position="21"/>
    </location>
</feature>
<evidence type="ECO:0000256" key="2">
    <source>
        <dbReference type="ARBA" id="ARBA00022448"/>
    </source>
</evidence>
<reference evidence="11 12" key="1">
    <citation type="submission" date="2023-07" db="EMBL/GenBank/DDBJ databases">
        <title>Genomic Encyclopedia of Type Strains, Phase IV (KMG-IV): sequencing the most valuable type-strain genomes for metagenomic binning, comparative biology and taxonomic classification.</title>
        <authorList>
            <person name="Goeker M."/>
        </authorList>
    </citation>
    <scope>NUCLEOTIDE SEQUENCE [LARGE SCALE GENOMIC DNA]</scope>
    <source>
        <strain evidence="11 12">DSM 2457</strain>
    </source>
</reference>
<keyword evidence="12" id="KW-1185">Reference proteome</keyword>
<dbReference type="InterPro" id="IPR003684">
    <property type="entry name" value="Porin_alphabac"/>
</dbReference>
<comment type="similarity">
    <text evidence="1 10">Belongs to the alphaproteobacteria porin family.</text>
</comment>
<feature type="chain" id="PRO_5044999708" description="Porin" evidence="10">
    <location>
        <begin position="22"/>
        <end position="424"/>
    </location>
</feature>
<keyword evidence="5 10" id="KW-0732">Signal</keyword>
<keyword evidence="4 10" id="KW-0812">Transmembrane</keyword>
<comment type="domain">
    <text evidence="10">Consists of 16-stranded beta-barrel sheets, with large surface-exposed loops, that form a transmembrane pore at the center of each barrel. The pore is partially ocluded by a peptide loop that folds into the pore lumen.</text>
</comment>
<evidence type="ECO:0000256" key="10">
    <source>
        <dbReference type="RuleBase" id="RU364005"/>
    </source>
</evidence>
<evidence type="ECO:0000256" key="9">
    <source>
        <dbReference type="ARBA" id="ARBA00023237"/>
    </source>
</evidence>
<dbReference type="RefSeq" id="WP_307018858.1">
    <property type="nucleotide sequence ID" value="NZ_JAUSUI010000002.1"/>
</dbReference>
<keyword evidence="2 10" id="KW-0813">Transport</keyword>
<keyword evidence="3 10" id="KW-1134">Transmembrane beta strand</keyword>
<comment type="subcellular location">
    <subcellularLocation>
        <location evidence="10">Cell outer membrane</location>
        <topology evidence="10">Multi-pass membrane protein</topology>
    </subcellularLocation>
</comment>
<evidence type="ECO:0000256" key="1">
    <source>
        <dbReference type="ARBA" id="ARBA00009521"/>
    </source>
</evidence>
<comment type="caution">
    <text evidence="11">The sequence shown here is derived from an EMBL/GenBank/DDBJ whole genome shotgun (WGS) entry which is preliminary data.</text>
</comment>
<keyword evidence="8 10" id="KW-0472">Membrane</keyword>
<evidence type="ECO:0000256" key="6">
    <source>
        <dbReference type="ARBA" id="ARBA00023065"/>
    </source>
</evidence>
<dbReference type="Proteomes" id="UP001224682">
    <property type="component" value="Unassembled WGS sequence"/>
</dbReference>
<dbReference type="EMBL" id="JAUSUI010000002">
    <property type="protein sequence ID" value="MDQ0302134.1"/>
    <property type="molecule type" value="Genomic_DNA"/>
</dbReference>
<evidence type="ECO:0000256" key="4">
    <source>
        <dbReference type="ARBA" id="ARBA00022692"/>
    </source>
</evidence>
<evidence type="ECO:0000256" key="7">
    <source>
        <dbReference type="ARBA" id="ARBA00023114"/>
    </source>
</evidence>
<evidence type="ECO:0000256" key="8">
    <source>
        <dbReference type="ARBA" id="ARBA00023136"/>
    </source>
</evidence>
<evidence type="ECO:0000313" key="12">
    <source>
        <dbReference type="Proteomes" id="UP001224682"/>
    </source>
</evidence>
<keyword evidence="7 10" id="KW-0626">Porin</keyword>
<comment type="function">
    <text evidence="10">Forms passive diffusion pores that allow small molecular weight hydrophilic materials across the outer membrane.</text>
</comment>
<accession>A0ABU0B986</accession>